<dbReference type="InterPro" id="IPR013785">
    <property type="entry name" value="Aldolase_TIM"/>
</dbReference>
<evidence type="ECO:0000313" key="13">
    <source>
        <dbReference type="Proteomes" id="UP000055060"/>
    </source>
</evidence>
<dbReference type="STRING" id="360412.LARV_00785"/>
<dbReference type="PROSITE" id="PS51379">
    <property type="entry name" value="4FE4S_FER_2"/>
    <property type="match status" value="2"/>
</dbReference>
<dbReference type="InterPro" id="IPR017900">
    <property type="entry name" value="4Fe4S_Fe_S_CS"/>
</dbReference>
<dbReference type="InterPro" id="IPR001989">
    <property type="entry name" value="Radical_activat_CS"/>
</dbReference>
<dbReference type="GO" id="GO:0016491">
    <property type="term" value="F:oxidoreductase activity"/>
    <property type="evidence" value="ECO:0007669"/>
    <property type="project" value="UniProtKB-KW"/>
</dbReference>
<evidence type="ECO:0000259" key="10">
    <source>
        <dbReference type="PROSITE" id="PS51379"/>
    </source>
</evidence>
<keyword evidence="3" id="KW-0004">4Fe-4S</keyword>
<feature type="domain" description="4Fe-4S ferredoxin-type" evidence="10">
    <location>
        <begin position="80"/>
        <end position="104"/>
    </location>
</feature>
<evidence type="ECO:0000259" key="11">
    <source>
        <dbReference type="PROSITE" id="PS51918"/>
    </source>
</evidence>
<organism evidence="12">
    <name type="scientific">Longilinea arvoryzae</name>
    <dbReference type="NCBI Taxonomy" id="360412"/>
    <lineage>
        <taxon>Bacteria</taxon>
        <taxon>Bacillati</taxon>
        <taxon>Chloroflexota</taxon>
        <taxon>Anaerolineae</taxon>
        <taxon>Anaerolineales</taxon>
        <taxon>Anaerolineaceae</taxon>
        <taxon>Longilinea</taxon>
    </lineage>
</organism>
<dbReference type="PIRSF" id="PIRSF000371">
    <property type="entry name" value="PFL_act_enz"/>
    <property type="match status" value="1"/>
</dbReference>
<dbReference type="RefSeq" id="WP_075072410.1">
    <property type="nucleotide sequence ID" value="NZ_DF967972.1"/>
</dbReference>
<dbReference type="PANTHER" id="PTHR30352">
    <property type="entry name" value="PYRUVATE FORMATE-LYASE-ACTIVATING ENZYME"/>
    <property type="match status" value="1"/>
</dbReference>
<dbReference type="PROSITE" id="PS00198">
    <property type="entry name" value="4FE4S_FER_1"/>
    <property type="match status" value="1"/>
</dbReference>
<keyword evidence="6" id="KW-0560">Oxidoreductase</keyword>
<dbReference type="InterPro" id="IPR017896">
    <property type="entry name" value="4Fe4S_Fe-S-bd"/>
</dbReference>
<dbReference type="GO" id="GO:0046872">
    <property type="term" value="F:metal ion binding"/>
    <property type="evidence" value="ECO:0007669"/>
    <property type="project" value="UniProtKB-KW"/>
</dbReference>
<evidence type="ECO:0000256" key="2">
    <source>
        <dbReference type="ARBA" id="ARBA00009777"/>
    </source>
</evidence>
<dbReference type="Gene3D" id="3.20.20.70">
    <property type="entry name" value="Aldolase class I"/>
    <property type="match status" value="1"/>
</dbReference>
<reference evidence="12" key="1">
    <citation type="submission" date="2015-07" db="EMBL/GenBank/DDBJ databases">
        <title>Draft Genome Sequences of Anaerolinea thermolimosa IMO-1, Bellilinea caldifistulae GOMI-1, Leptolinea tardivitalis YMTK-2, Levilinea saccharolytica KIBI-1,Longilinea arvoryzae KOME-1, Previously Described as Members of the Anaerolineaceae (Chloroflexi).</title>
        <authorList>
            <person name="Sekiguchi Y."/>
            <person name="Ohashi A."/>
            <person name="Matsuura N."/>
            <person name="Tourlousse M.D."/>
        </authorList>
    </citation>
    <scope>NUCLEOTIDE SEQUENCE [LARGE SCALE GENOMIC DNA]</scope>
    <source>
        <strain evidence="12">KOME-1</strain>
    </source>
</reference>
<dbReference type="SFLD" id="SFLDG01066">
    <property type="entry name" value="organic_radical-activating_enz"/>
    <property type="match status" value="1"/>
</dbReference>
<dbReference type="CDD" id="cd01335">
    <property type="entry name" value="Radical_SAM"/>
    <property type="match status" value="1"/>
</dbReference>
<keyword evidence="5" id="KW-0479">Metal-binding</keyword>
<keyword evidence="7" id="KW-0408">Iron</keyword>
<sequence>MSTGMLFDIRRYSIHDGPGIRTTVFFKGCPLRCAWCHNPESQSGRPELLLHPNRCIDCGACAEACPNGAIRRADGAWITEHARCTACGRCVEVCYAEARQIVGRAYALDETLAAIERDQAFYAQSGGGVTFSGGEPLAQPEFLLELLRACKAAGLHTALDTCGLAAWEQFERVLPLVDLVLYDLKLMDAERHRQYTGVSNQHILSNLQRLCEQGKPVWLRLPLIPGVNDDEANLSAAAAFAAGLAGRPPVFLLPYHNSAAAKYAGLGLPYRLPGVVSPDEAHLHAAAEFFTRAGLNVTFGG</sequence>
<dbReference type="NCBIfam" id="TIGR02494">
    <property type="entry name" value="PFLE_PFLC"/>
    <property type="match status" value="1"/>
</dbReference>
<comment type="similarity">
    <text evidence="2">Belongs to the organic radical-activating enzymes family.</text>
</comment>
<dbReference type="OrthoDB" id="9782387at2"/>
<name>A0A0S7BDZ9_9CHLR</name>
<dbReference type="GO" id="GO:0051539">
    <property type="term" value="F:4 iron, 4 sulfur cluster binding"/>
    <property type="evidence" value="ECO:0007669"/>
    <property type="project" value="UniProtKB-KW"/>
</dbReference>
<dbReference type="SUPFAM" id="SSF54862">
    <property type="entry name" value="4Fe-4S ferredoxins"/>
    <property type="match status" value="1"/>
</dbReference>
<comment type="catalytic activity">
    <reaction evidence="9">
        <text>glycyl-[protein] + reduced [flavodoxin] + S-adenosyl-L-methionine = glycin-2-yl radical-[protein] + semiquinone [flavodoxin] + 5'-deoxyadenosine + L-methionine + H(+)</text>
        <dbReference type="Rhea" id="RHEA:61976"/>
        <dbReference type="Rhea" id="RHEA-COMP:10622"/>
        <dbReference type="Rhea" id="RHEA-COMP:14480"/>
        <dbReference type="Rhea" id="RHEA-COMP:15993"/>
        <dbReference type="Rhea" id="RHEA-COMP:15994"/>
        <dbReference type="ChEBI" id="CHEBI:15378"/>
        <dbReference type="ChEBI" id="CHEBI:17319"/>
        <dbReference type="ChEBI" id="CHEBI:29947"/>
        <dbReference type="ChEBI" id="CHEBI:32722"/>
        <dbReference type="ChEBI" id="CHEBI:57618"/>
        <dbReference type="ChEBI" id="CHEBI:57844"/>
        <dbReference type="ChEBI" id="CHEBI:59789"/>
        <dbReference type="ChEBI" id="CHEBI:140311"/>
    </reaction>
</comment>
<feature type="domain" description="Radical SAM core" evidence="11">
    <location>
        <begin position="15"/>
        <end position="293"/>
    </location>
</feature>
<dbReference type="InterPro" id="IPR034457">
    <property type="entry name" value="Organic_radical-activating"/>
</dbReference>
<evidence type="ECO:0000256" key="1">
    <source>
        <dbReference type="ARBA" id="ARBA00001966"/>
    </source>
</evidence>
<dbReference type="Gene3D" id="3.30.70.20">
    <property type="match status" value="1"/>
</dbReference>
<dbReference type="Pfam" id="PF00037">
    <property type="entry name" value="Fer4"/>
    <property type="match status" value="1"/>
</dbReference>
<accession>A0A0S7BDZ9</accession>
<gene>
    <name evidence="12" type="ORF">LARV_00785</name>
</gene>
<dbReference type="PANTHER" id="PTHR30352:SF4">
    <property type="entry name" value="PYRUVATE FORMATE-LYASE 2-ACTIVATING ENZYME"/>
    <property type="match status" value="1"/>
</dbReference>
<evidence type="ECO:0000313" key="12">
    <source>
        <dbReference type="EMBL" id="GAP13044.1"/>
    </source>
</evidence>
<evidence type="ECO:0000256" key="9">
    <source>
        <dbReference type="ARBA" id="ARBA00047365"/>
    </source>
</evidence>
<proteinExistence type="inferred from homology"/>
<evidence type="ECO:0000256" key="4">
    <source>
        <dbReference type="ARBA" id="ARBA00022691"/>
    </source>
</evidence>
<evidence type="ECO:0000256" key="7">
    <source>
        <dbReference type="ARBA" id="ARBA00023004"/>
    </source>
</evidence>
<dbReference type="AlphaFoldDB" id="A0A0S7BDZ9"/>
<evidence type="ECO:0000256" key="6">
    <source>
        <dbReference type="ARBA" id="ARBA00023002"/>
    </source>
</evidence>
<dbReference type="SFLD" id="SFLDG01118">
    <property type="entry name" value="activating_enzymes__group_2"/>
    <property type="match status" value="1"/>
</dbReference>
<evidence type="ECO:0000256" key="8">
    <source>
        <dbReference type="ARBA" id="ARBA00023014"/>
    </source>
</evidence>
<dbReference type="InterPro" id="IPR040074">
    <property type="entry name" value="BssD/PflA/YjjW"/>
</dbReference>
<protein>
    <submittedName>
        <fullName evidence="12">Glycyl-radical enzyme activating protein family</fullName>
    </submittedName>
</protein>
<dbReference type="EMBL" id="DF967972">
    <property type="protein sequence ID" value="GAP13044.1"/>
    <property type="molecule type" value="Genomic_DNA"/>
</dbReference>
<dbReference type="SFLD" id="SFLDS00029">
    <property type="entry name" value="Radical_SAM"/>
    <property type="match status" value="1"/>
</dbReference>
<dbReference type="Pfam" id="PF04055">
    <property type="entry name" value="Radical_SAM"/>
    <property type="match status" value="1"/>
</dbReference>
<dbReference type="InterPro" id="IPR012839">
    <property type="entry name" value="Organic_radical_activase"/>
</dbReference>
<keyword evidence="13" id="KW-1185">Reference proteome</keyword>
<dbReference type="PROSITE" id="PS01087">
    <property type="entry name" value="RADICAL_ACTIVATING"/>
    <property type="match status" value="1"/>
</dbReference>
<dbReference type="InterPro" id="IPR007197">
    <property type="entry name" value="rSAM"/>
</dbReference>
<evidence type="ECO:0000256" key="5">
    <source>
        <dbReference type="ARBA" id="ARBA00022723"/>
    </source>
</evidence>
<feature type="domain" description="4Fe-4S ferredoxin-type" evidence="10">
    <location>
        <begin position="46"/>
        <end position="75"/>
    </location>
</feature>
<keyword evidence="8" id="KW-0411">Iron-sulfur</keyword>
<evidence type="ECO:0000256" key="3">
    <source>
        <dbReference type="ARBA" id="ARBA00022485"/>
    </source>
</evidence>
<keyword evidence="4" id="KW-0949">S-adenosyl-L-methionine</keyword>
<dbReference type="Proteomes" id="UP000055060">
    <property type="component" value="Unassembled WGS sequence"/>
</dbReference>
<comment type="cofactor">
    <cofactor evidence="1">
        <name>[4Fe-4S] cluster</name>
        <dbReference type="ChEBI" id="CHEBI:49883"/>
    </cofactor>
</comment>
<dbReference type="PROSITE" id="PS51918">
    <property type="entry name" value="RADICAL_SAM"/>
    <property type="match status" value="1"/>
</dbReference>